<dbReference type="EMBL" id="CP061800">
    <property type="protein sequence ID" value="QTA84502.1"/>
    <property type="molecule type" value="Genomic_DNA"/>
</dbReference>
<accession>A0A975BFF6</accession>
<keyword evidence="3" id="KW-1185">Reference proteome</keyword>
<dbReference type="KEGG" id="dmm:dnm_004990"/>
<gene>
    <name evidence="2" type="ORF">dnm_004990</name>
</gene>
<protein>
    <recommendedName>
        <fullName evidence="4">DUF5666 domain-containing protein</fullName>
    </recommendedName>
</protein>
<dbReference type="Proteomes" id="UP000663722">
    <property type="component" value="Chromosome"/>
</dbReference>
<evidence type="ECO:0000256" key="1">
    <source>
        <dbReference type="SAM" id="SignalP"/>
    </source>
</evidence>
<evidence type="ECO:0000313" key="2">
    <source>
        <dbReference type="EMBL" id="QTA84502.1"/>
    </source>
</evidence>
<evidence type="ECO:0000313" key="3">
    <source>
        <dbReference type="Proteomes" id="UP000663722"/>
    </source>
</evidence>
<proteinExistence type="predicted"/>
<name>A0A975BFF6_9BACT</name>
<feature type="signal peptide" evidence="1">
    <location>
        <begin position="1"/>
        <end position="25"/>
    </location>
</feature>
<feature type="chain" id="PRO_5037169756" description="DUF5666 domain-containing protein" evidence="1">
    <location>
        <begin position="26"/>
        <end position="435"/>
    </location>
</feature>
<reference evidence="2" key="1">
    <citation type="journal article" date="2021" name="Microb. Physiol.">
        <title>Proteogenomic Insights into the Physiology of Marine, Sulfate-Reducing, Filamentous Desulfonema limicola and Desulfonema magnum.</title>
        <authorList>
            <person name="Schnaars V."/>
            <person name="Wohlbrand L."/>
            <person name="Scheve S."/>
            <person name="Hinrichs C."/>
            <person name="Reinhardt R."/>
            <person name="Rabus R."/>
        </authorList>
    </citation>
    <scope>NUCLEOTIDE SEQUENCE</scope>
    <source>
        <strain evidence="2">4be13</strain>
    </source>
</reference>
<sequence length="435" mass="47642">MKEKKVLAILIAVIGLFTFATTAIGADEEVNAEALCFDCPKCEPGNVPCYEETTIDLGQGRTTTEKKELNPFDYDGNPTAEGGFGPYGYCEGAGFNKIENPYRNCKLILDICTCPEKCNLLPGEQMGVQMRITTPGVFWADPDMNTVYFDLFSGTPEQFPSSMCAVDSSKLPTLTKMTEVDGQVRDFGEVKYYRTVNDVAMTDGTVSWEMKDEGTPLAGAHTGMVVGNNRVIALESVIDTDYVIQDDDDGKCKIWIDVPAMRIDSTAKKGDAINVEVRLLFQREKSGLCPTCNPPRSCGCTRQVGIVCCETADTTKGCMFFPYVIQNYGGWQAGIGVSALVDELPNEAWCNLTLKDQKGNIATYKKTDMGNSLVWAFVLDQIMDKFDKTLEPGVVSLKIESNYRMDGFSFMLGDMNGSYFGAGALARGCENSCCP</sequence>
<dbReference type="AlphaFoldDB" id="A0A975BFF6"/>
<dbReference type="RefSeq" id="WP_207680964.1">
    <property type="nucleotide sequence ID" value="NZ_CP061800.1"/>
</dbReference>
<keyword evidence="1" id="KW-0732">Signal</keyword>
<evidence type="ECO:0008006" key="4">
    <source>
        <dbReference type="Google" id="ProtNLM"/>
    </source>
</evidence>
<organism evidence="2 3">
    <name type="scientific">Desulfonema magnum</name>
    <dbReference type="NCBI Taxonomy" id="45655"/>
    <lineage>
        <taxon>Bacteria</taxon>
        <taxon>Pseudomonadati</taxon>
        <taxon>Thermodesulfobacteriota</taxon>
        <taxon>Desulfobacteria</taxon>
        <taxon>Desulfobacterales</taxon>
        <taxon>Desulfococcaceae</taxon>
        <taxon>Desulfonema</taxon>
    </lineage>
</organism>